<dbReference type="PANTHER" id="PTHR43611">
    <property type="entry name" value="ALPHA-D-GLUCOSE 1-PHOSPHATE PHOSPHATASE"/>
    <property type="match status" value="1"/>
</dbReference>
<dbReference type="Proteomes" id="UP000183376">
    <property type="component" value="Chromosome I"/>
</dbReference>
<dbReference type="SUPFAM" id="SSF56784">
    <property type="entry name" value="HAD-like"/>
    <property type="match status" value="1"/>
</dbReference>
<accession>A0A1G9ZH81</accession>
<gene>
    <name evidence="1" type="ORF">SAMN04489726_5506</name>
</gene>
<keyword evidence="2" id="KW-1185">Reference proteome</keyword>
<evidence type="ECO:0000313" key="1">
    <source>
        <dbReference type="EMBL" id="SDN20730.1"/>
    </source>
</evidence>
<dbReference type="InterPro" id="IPR006439">
    <property type="entry name" value="HAD-SF_hydro_IA"/>
</dbReference>
<dbReference type="Pfam" id="PF00702">
    <property type="entry name" value="Hydrolase"/>
    <property type="match status" value="1"/>
</dbReference>
<proteinExistence type="predicted"/>
<dbReference type="STRING" id="211114.SAMN04489726_5506"/>
<dbReference type="AlphaFoldDB" id="A0A1G9ZH81"/>
<dbReference type="PRINTS" id="PR00413">
    <property type="entry name" value="HADHALOGNASE"/>
</dbReference>
<reference evidence="1 2" key="1">
    <citation type="submission" date="2016-10" db="EMBL/GenBank/DDBJ databases">
        <authorList>
            <person name="de Groot N.N."/>
        </authorList>
    </citation>
    <scope>NUCLEOTIDE SEQUENCE [LARGE SCALE GENOMIC DNA]</scope>
    <source>
        <strain evidence="1 2">DSM 44149</strain>
    </source>
</reference>
<dbReference type="NCBIfam" id="TIGR01509">
    <property type="entry name" value="HAD-SF-IA-v3"/>
    <property type="match status" value="1"/>
</dbReference>
<dbReference type="InterPro" id="IPR023214">
    <property type="entry name" value="HAD_sf"/>
</dbReference>
<dbReference type="EMBL" id="LT629701">
    <property type="protein sequence ID" value="SDN20730.1"/>
    <property type="molecule type" value="Genomic_DNA"/>
</dbReference>
<dbReference type="InterPro" id="IPR036412">
    <property type="entry name" value="HAD-like_sf"/>
</dbReference>
<dbReference type="Gene3D" id="3.40.50.1000">
    <property type="entry name" value="HAD superfamily/HAD-like"/>
    <property type="match status" value="1"/>
</dbReference>
<evidence type="ECO:0000313" key="2">
    <source>
        <dbReference type="Proteomes" id="UP000183376"/>
    </source>
</evidence>
<sequence length="199" mass="21764">MGRSWVVFDYGEVLSRRSAMLPKHAEVYGVPPEEFEPAYWKVRDAYDRGQPDLDYWRAVGAELGVEVDEKTSAALTEADISGWLELDPGSLVLLDELAEAGVPLALLSNAPASFAAAVREQTWARRFRHLVFSGELGVAKPDAEIWAALLDQLGASAADCLFLDDRQVNIDGALRAGLDAELWAGATAIRPRLRELGLL</sequence>
<organism evidence="1 2">
    <name type="scientific">Allokutzneria albata</name>
    <name type="common">Kibdelosporangium albatum</name>
    <dbReference type="NCBI Taxonomy" id="211114"/>
    <lineage>
        <taxon>Bacteria</taxon>
        <taxon>Bacillati</taxon>
        <taxon>Actinomycetota</taxon>
        <taxon>Actinomycetes</taxon>
        <taxon>Pseudonocardiales</taxon>
        <taxon>Pseudonocardiaceae</taxon>
        <taxon>Allokutzneria</taxon>
    </lineage>
</organism>
<dbReference type="GO" id="GO:0016787">
    <property type="term" value="F:hydrolase activity"/>
    <property type="evidence" value="ECO:0007669"/>
    <property type="project" value="UniProtKB-KW"/>
</dbReference>
<keyword evidence="1" id="KW-0378">Hydrolase</keyword>
<dbReference type="eggNOG" id="COG1011">
    <property type="taxonomic scope" value="Bacteria"/>
</dbReference>
<protein>
    <submittedName>
        <fullName evidence="1">Putative hydrolase of the HAD superfamily</fullName>
    </submittedName>
</protein>
<dbReference type="PANTHER" id="PTHR43611:SF3">
    <property type="entry name" value="FLAVIN MONONUCLEOTIDE HYDROLASE 1, CHLOROPLATIC"/>
    <property type="match status" value="1"/>
</dbReference>
<name>A0A1G9ZH81_ALLAB</name>
<dbReference type="CDD" id="cd02603">
    <property type="entry name" value="HAD_sEH-N_like"/>
    <property type="match status" value="1"/>
</dbReference>